<gene>
    <name evidence="2" type="ORF">AVDCRST_MAG29-2317</name>
</gene>
<evidence type="ECO:0000313" key="2">
    <source>
        <dbReference type="EMBL" id="CAA9352096.1"/>
    </source>
</evidence>
<feature type="transmembrane region" description="Helical" evidence="1">
    <location>
        <begin position="14"/>
        <end position="35"/>
    </location>
</feature>
<evidence type="ECO:0000256" key="1">
    <source>
        <dbReference type="SAM" id="Phobius"/>
    </source>
</evidence>
<reference evidence="2" key="1">
    <citation type="submission" date="2020-02" db="EMBL/GenBank/DDBJ databases">
        <authorList>
            <person name="Meier V. D."/>
        </authorList>
    </citation>
    <scope>NUCLEOTIDE SEQUENCE</scope>
    <source>
        <strain evidence="2">AVDCRST_MAG29</strain>
    </source>
</reference>
<keyword evidence="1" id="KW-0812">Transmembrane</keyword>
<dbReference type="InterPro" id="IPR029058">
    <property type="entry name" value="AB_hydrolase_fold"/>
</dbReference>
<dbReference type="GO" id="GO:0016042">
    <property type="term" value="P:lipid catabolic process"/>
    <property type="evidence" value="ECO:0007669"/>
    <property type="project" value="InterPro"/>
</dbReference>
<dbReference type="GO" id="GO:0016787">
    <property type="term" value="F:hydrolase activity"/>
    <property type="evidence" value="ECO:0007669"/>
    <property type="project" value="InterPro"/>
</dbReference>
<protein>
    <submittedName>
        <fullName evidence="2">Lipase, class 2</fullName>
    </submittedName>
</protein>
<dbReference type="EMBL" id="CADCUG010000139">
    <property type="protein sequence ID" value="CAA9352096.1"/>
    <property type="molecule type" value="Genomic_DNA"/>
</dbReference>
<keyword evidence="1" id="KW-0472">Membrane</keyword>
<keyword evidence="1" id="KW-1133">Transmembrane helix</keyword>
<dbReference type="AlphaFoldDB" id="A0A6J4M9L8"/>
<proteinExistence type="predicted"/>
<dbReference type="Pfam" id="PF01674">
    <property type="entry name" value="Lipase_2"/>
    <property type="match status" value="1"/>
</dbReference>
<dbReference type="InterPro" id="IPR053228">
    <property type="entry name" value="Stereospecific_Lipase"/>
</dbReference>
<sequence length="303" mass="30935">MVIGSPPLRSASPLFGSIRSLCVVVGFVAVTGHDVRMLSSLAPARRRVVMAVLLLVLVALATAGGLLVTRDTPAAPVAQDVPGPVLLVPGYGGSTAALEVLAATLQDRGRDATVVALAGDGTGDLREQAGVLETAAEAALRRTGAASVDVVGYSAGGVVARLWVREHGGDSLARRVVTLGSPHHGTSVAALAVQITPQSCPEGCRQLAPDSALLAALNAGDETPSGPRFVSIWSSADQVVTPPESAQLAGAVDVRVQSVCPRSVVEHGELPTDPQVQAIVLSELGTEEPSVPDTCERVRPARS</sequence>
<dbReference type="PANTHER" id="PTHR37574:SF1">
    <property type="entry name" value="LIPASE B"/>
    <property type="match status" value="1"/>
</dbReference>
<dbReference type="InterPro" id="IPR002918">
    <property type="entry name" value="Lipase_EstA/Esterase_EstB"/>
</dbReference>
<name>A0A6J4M9L8_9ACTN</name>
<dbReference type="Gene3D" id="3.40.50.1820">
    <property type="entry name" value="alpha/beta hydrolase"/>
    <property type="match status" value="1"/>
</dbReference>
<accession>A0A6J4M9L8</accession>
<feature type="transmembrane region" description="Helical" evidence="1">
    <location>
        <begin position="47"/>
        <end position="68"/>
    </location>
</feature>
<dbReference type="SUPFAM" id="SSF53474">
    <property type="entry name" value="alpha/beta-Hydrolases"/>
    <property type="match status" value="1"/>
</dbReference>
<dbReference type="PANTHER" id="PTHR37574">
    <property type="entry name" value="LIPASE B"/>
    <property type="match status" value="1"/>
</dbReference>
<organism evidence="2">
    <name type="scientific">uncultured Nocardioidaceae bacterium</name>
    <dbReference type="NCBI Taxonomy" id="253824"/>
    <lineage>
        <taxon>Bacteria</taxon>
        <taxon>Bacillati</taxon>
        <taxon>Actinomycetota</taxon>
        <taxon>Actinomycetes</taxon>
        <taxon>Propionibacteriales</taxon>
        <taxon>Nocardioidaceae</taxon>
        <taxon>environmental samples</taxon>
    </lineage>
</organism>